<dbReference type="PANTHER" id="PTHR46796:SF13">
    <property type="entry name" value="HTH-TYPE TRANSCRIPTIONAL ACTIVATOR RHAS"/>
    <property type="match status" value="1"/>
</dbReference>
<dbReference type="Pfam" id="PF20240">
    <property type="entry name" value="DUF6597"/>
    <property type="match status" value="1"/>
</dbReference>
<dbReference type="InterPro" id="IPR046532">
    <property type="entry name" value="DUF6597"/>
</dbReference>
<dbReference type="Gene3D" id="1.10.10.60">
    <property type="entry name" value="Homeodomain-like"/>
    <property type="match status" value="1"/>
</dbReference>
<keyword evidence="1" id="KW-0805">Transcription regulation</keyword>
<dbReference type="EMBL" id="CP140154">
    <property type="protein sequence ID" value="WQG89993.1"/>
    <property type="molecule type" value="Genomic_DNA"/>
</dbReference>
<name>A0ABZ0XH69_9BACT</name>
<keyword evidence="3" id="KW-0804">Transcription</keyword>
<dbReference type="InterPro" id="IPR018060">
    <property type="entry name" value="HTH_AraC"/>
</dbReference>
<evidence type="ECO:0000313" key="6">
    <source>
        <dbReference type="Proteomes" id="UP001326715"/>
    </source>
</evidence>
<keyword evidence="2" id="KW-0238">DNA-binding</keyword>
<feature type="domain" description="HTH araC/xylS-type" evidence="4">
    <location>
        <begin position="151"/>
        <end position="247"/>
    </location>
</feature>
<dbReference type="PANTHER" id="PTHR46796">
    <property type="entry name" value="HTH-TYPE TRANSCRIPTIONAL ACTIVATOR RHAS-RELATED"/>
    <property type="match status" value="1"/>
</dbReference>
<reference evidence="5 6" key="1">
    <citation type="submission" date="2023-11" db="EMBL/GenBank/DDBJ databases">
        <title>MicrobeMod: A computational toolkit for identifying prokaryotic methylation and restriction-modification with nanopore sequencing.</title>
        <authorList>
            <person name="Crits-Christoph A."/>
            <person name="Kang S.C."/>
            <person name="Lee H."/>
            <person name="Ostrov N."/>
        </authorList>
    </citation>
    <scope>NUCLEOTIDE SEQUENCE [LARGE SCALE GENOMIC DNA]</scope>
    <source>
        <strain evidence="5 6">ATCC 23090</strain>
    </source>
</reference>
<evidence type="ECO:0000256" key="1">
    <source>
        <dbReference type="ARBA" id="ARBA00023015"/>
    </source>
</evidence>
<evidence type="ECO:0000256" key="2">
    <source>
        <dbReference type="ARBA" id="ARBA00023125"/>
    </source>
</evidence>
<dbReference type="InterPro" id="IPR050204">
    <property type="entry name" value="AraC_XylS_family_regulators"/>
</dbReference>
<dbReference type="PROSITE" id="PS01124">
    <property type="entry name" value="HTH_ARAC_FAMILY_2"/>
    <property type="match status" value="1"/>
</dbReference>
<sequence length="262" mass="29818">MDEIVEEKGAVSRQPLFWYIYSMQVLPAISLRPFIRHYLFIENPVRTPIRFFSDGNPGIVFCDGEMILDGECLPSSFAYGQISGFKDLYYAGSLLIVVFRPFGLHALTGIPATVLKDRFIDLSLIFRQPPGRETADEFFSGLQQAPCSLTQACINFIDQQKGLVSLAQLQDFSGYQERQLERRFKVSVGISPAKYCNIVRTHTFLKSLRKDAAITPLVFENGYFDQSHAIKDFKKLTGLTPRHYLHHNYPLASNFLSRNCTI</sequence>
<proteinExistence type="predicted"/>
<dbReference type="SMART" id="SM00342">
    <property type="entry name" value="HTH_ARAC"/>
    <property type="match status" value="1"/>
</dbReference>
<protein>
    <submittedName>
        <fullName evidence="5">DUF6597 domain-containing transcriptional factor</fullName>
    </submittedName>
</protein>
<dbReference type="Pfam" id="PF12833">
    <property type="entry name" value="HTH_18"/>
    <property type="match status" value="1"/>
</dbReference>
<organism evidence="5 6">
    <name type="scientific">Chitinophaga sancti</name>
    <dbReference type="NCBI Taxonomy" id="1004"/>
    <lineage>
        <taxon>Bacteria</taxon>
        <taxon>Pseudomonadati</taxon>
        <taxon>Bacteroidota</taxon>
        <taxon>Chitinophagia</taxon>
        <taxon>Chitinophagales</taxon>
        <taxon>Chitinophagaceae</taxon>
        <taxon>Chitinophaga</taxon>
    </lineage>
</organism>
<gene>
    <name evidence="5" type="ORF">SR876_00680</name>
</gene>
<evidence type="ECO:0000313" key="5">
    <source>
        <dbReference type="EMBL" id="WQG89993.1"/>
    </source>
</evidence>
<dbReference type="Proteomes" id="UP001326715">
    <property type="component" value="Chromosome"/>
</dbReference>
<accession>A0ABZ0XH69</accession>
<evidence type="ECO:0000256" key="3">
    <source>
        <dbReference type="ARBA" id="ARBA00023163"/>
    </source>
</evidence>
<keyword evidence="6" id="KW-1185">Reference proteome</keyword>
<evidence type="ECO:0000259" key="4">
    <source>
        <dbReference type="PROSITE" id="PS01124"/>
    </source>
</evidence>
<dbReference type="RefSeq" id="WP_083571854.1">
    <property type="nucleotide sequence ID" value="NZ_CP139972.1"/>
</dbReference>